<dbReference type="Proteomes" id="UP000183832">
    <property type="component" value="Unassembled WGS sequence"/>
</dbReference>
<dbReference type="EMBL" id="CVRI01000064">
    <property type="protein sequence ID" value="CRL05625.1"/>
    <property type="molecule type" value="Genomic_DNA"/>
</dbReference>
<organism evidence="1 2">
    <name type="scientific">Clunio marinus</name>
    <dbReference type="NCBI Taxonomy" id="568069"/>
    <lineage>
        <taxon>Eukaryota</taxon>
        <taxon>Metazoa</taxon>
        <taxon>Ecdysozoa</taxon>
        <taxon>Arthropoda</taxon>
        <taxon>Hexapoda</taxon>
        <taxon>Insecta</taxon>
        <taxon>Pterygota</taxon>
        <taxon>Neoptera</taxon>
        <taxon>Endopterygota</taxon>
        <taxon>Diptera</taxon>
        <taxon>Nematocera</taxon>
        <taxon>Chironomoidea</taxon>
        <taxon>Chironomidae</taxon>
        <taxon>Clunio</taxon>
    </lineage>
</organism>
<evidence type="ECO:0000313" key="1">
    <source>
        <dbReference type="EMBL" id="CRL05625.1"/>
    </source>
</evidence>
<name>A0A1J1J432_9DIPT</name>
<proteinExistence type="predicted"/>
<sequence>MPLSCVVLFQEYLTYTQASDKSFNLKNIDASTGHVAYLGLCIVTQKIEYLDENLLHCSYAMQRNK</sequence>
<protein>
    <submittedName>
        <fullName evidence="1">CLUMA_CG018632, isoform A</fullName>
    </submittedName>
</protein>
<evidence type="ECO:0000313" key="2">
    <source>
        <dbReference type="Proteomes" id="UP000183832"/>
    </source>
</evidence>
<keyword evidence="2" id="KW-1185">Reference proteome</keyword>
<gene>
    <name evidence="1" type="ORF">CLUMA_CG018632</name>
</gene>
<accession>A0A1J1J432</accession>
<dbReference type="AlphaFoldDB" id="A0A1J1J432"/>
<reference evidence="1 2" key="1">
    <citation type="submission" date="2015-04" db="EMBL/GenBank/DDBJ databases">
        <authorList>
            <person name="Syromyatnikov M.Y."/>
            <person name="Popov V.N."/>
        </authorList>
    </citation>
    <scope>NUCLEOTIDE SEQUENCE [LARGE SCALE GENOMIC DNA]</scope>
</reference>